<feature type="transmembrane region" description="Helical" evidence="4">
    <location>
        <begin position="139"/>
        <end position="158"/>
    </location>
</feature>
<comment type="caution">
    <text evidence="5">The sequence shown here is derived from an EMBL/GenBank/DDBJ whole genome shotgun (WGS) entry which is preliminary data.</text>
</comment>
<protein>
    <submittedName>
        <fullName evidence="5">Sodium-dependent glucose transporter 1A-like protein</fullName>
    </submittedName>
</protein>
<dbReference type="Pfam" id="PF07690">
    <property type="entry name" value="MFS_1"/>
    <property type="match status" value="1"/>
</dbReference>
<feature type="transmembrane region" description="Helical" evidence="4">
    <location>
        <begin position="286"/>
        <end position="308"/>
    </location>
</feature>
<dbReference type="Proteomes" id="UP000285301">
    <property type="component" value="Unassembled WGS sequence"/>
</dbReference>
<gene>
    <name evidence="5" type="ORF">B4U79_15995</name>
</gene>
<dbReference type="AlphaFoldDB" id="A0A443RQE1"/>
<proteinExistence type="predicted"/>
<evidence type="ECO:0000313" key="6">
    <source>
        <dbReference type="Proteomes" id="UP000285301"/>
    </source>
</evidence>
<feature type="transmembrane region" description="Helical" evidence="4">
    <location>
        <begin position="340"/>
        <end position="364"/>
    </location>
</feature>
<organism evidence="5 6">
    <name type="scientific">Dinothrombium tinctorium</name>
    <dbReference type="NCBI Taxonomy" id="1965070"/>
    <lineage>
        <taxon>Eukaryota</taxon>
        <taxon>Metazoa</taxon>
        <taxon>Ecdysozoa</taxon>
        <taxon>Arthropoda</taxon>
        <taxon>Chelicerata</taxon>
        <taxon>Arachnida</taxon>
        <taxon>Acari</taxon>
        <taxon>Acariformes</taxon>
        <taxon>Trombidiformes</taxon>
        <taxon>Prostigmata</taxon>
        <taxon>Anystina</taxon>
        <taxon>Parasitengona</taxon>
        <taxon>Trombidioidea</taxon>
        <taxon>Trombidiidae</taxon>
        <taxon>Dinothrombium</taxon>
    </lineage>
</organism>
<reference evidence="5 6" key="1">
    <citation type="journal article" date="2018" name="Gigascience">
        <title>Genomes of trombidid mites reveal novel predicted allergens and laterally-transferred genes associated with secondary metabolism.</title>
        <authorList>
            <person name="Dong X."/>
            <person name="Chaisiri K."/>
            <person name="Xia D."/>
            <person name="Armstrong S.D."/>
            <person name="Fang Y."/>
            <person name="Donnelly M.J."/>
            <person name="Kadowaki T."/>
            <person name="McGarry J.W."/>
            <person name="Darby A.C."/>
            <person name="Makepeace B.L."/>
        </authorList>
    </citation>
    <scope>NUCLEOTIDE SEQUENCE [LARGE SCALE GENOMIC DNA]</scope>
    <source>
        <strain evidence="5">UoL-WK</strain>
    </source>
</reference>
<dbReference type="OrthoDB" id="6365769at2759"/>
<dbReference type="InterPro" id="IPR036259">
    <property type="entry name" value="MFS_trans_sf"/>
</dbReference>
<dbReference type="PANTHER" id="PTHR23121:SF9">
    <property type="entry name" value="SODIUM-DEPENDENT GLUCOSE TRANSPORTER 1"/>
    <property type="match status" value="1"/>
</dbReference>
<feature type="transmembrane region" description="Helical" evidence="4">
    <location>
        <begin position="81"/>
        <end position="99"/>
    </location>
</feature>
<keyword evidence="6" id="KW-1185">Reference proteome</keyword>
<dbReference type="PANTHER" id="PTHR23121">
    <property type="entry name" value="SODIUM-DEPENDENT GLUCOSE TRANSPORTER 1"/>
    <property type="match status" value="1"/>
</dbReference>
<dbReference type="SUPFAM" id="SSF103473">
    <property type="entry name" value="MFS general substrate transporter"/>
    <property type="match status" value="1"/>
</dbReference>
<sequence length="445" mass="49858">MSTLNEIKLHKCRFLKSCALFISFVFLGLNVALPGATLLDLEIAVNCSTEQITRAVPIKSSGYLVGAFVNSFLVKIFDSQICIIGSLIASTIISGLIPWNRTLIGLYVCMFFAGFPSGILDASGNIWLLHLWGKEIPPFIQILHFMYGCGAFVAPLIAERFLLPLQSKIDFNKYTNLTMKTESSKYTPNDLKIQYAYAIISMYGLFAFITFIVVYMFKRSTKPHPTRQKAEDENEIAKRMSGSTNYCILFFASIMLLLYLGLELMFGTLLPTYSVKCNLKFDKSKASFITSVFWLTFAFFGKIIFFIIQKLGSQNVIIVDLLLILASNAFLLPFGDSLEWCLWTGVVLVGLGTSSLFGAVFGFLESFTKITTKMASVIFISVCTGELIIPFIVGHYADTKPAVFLYITLICSVLCCFCFIILIIMKYKCIKSIEKDQTEDESVKF</sequence>
<dbReference type="Gene3D" id="1.20.1250.20">
    <property type="entry name" value="MFS general substrate transporter like domains"/>
    <property type="match status" value="2"/>
</dbReference>
<evidence type="ECO:0000256" key="3">
    <source>
        <dbReference type="ARBA" id="ARBA00023136"/>
    </source>
</evidence>
<feature type="transmembrane region" description="Helical" evidence="4">
    <location>
        <begin position="58"/>
        <end position="74"/>
    </location>
</feature>
<dbReference type="GO" id="GO:0022857">
    <property type="term" value="F:transmembrane transporter activity"/>
    <property type="evidence" value="ECO:0007669"/>
    <property type="project" value="InterPro"/>
</dbReference>
<dbReference type="InterPro" id="IPR011701">
    <property type="entry name" value="MFS"/>
</dbReference>
<evidence type="ECO:0000256" key="4">
    <source>
        <dbReference type="SAM" id="Phobius"/>
    </source>
</evidence>
<keyword evidence="5" id="KW-0762">Sugar transport</keyword>
<keyword evidence="2 4" id="KW-1133">Transmembrane helix</keyword>
<feature type="transmembrane region" description="Helical" evidence="4">
    <location>
        <begin position="105"/>
        <end position="127"/>
    </location>
</feature>
<evidence type="ECO:0000256" key="2">
    <source>
        <dbReference type="ARBA" id="ARBA00022989"/>
    </source>
</evidence>
<dbReference type="EMBL" id="NCKU01000066">
    <property type="protein sequence ID" value="RWS17504.1"/>
    <property type="molecule type" value="Genomic_DNA"/>
</dbReference>
<feature type="transmembrane region" description="Helical" evidence="4">
    <location>
        <begin position="195"/>
        <end position="217"/>
    </location>
</feature>
<feature type="transmembrane region" description="Helical" evidence="4">
    <location>
        <begin position="246"/>
        <end position="266"/>
    </location>
</feature>
<evidence type="ECO:0000313" key="5">
    <source>
        <dbReference type="EMBL" id="RWS17504.1"/>
    </source>
</evidence>
<evidence type="ECO:0000256" key="1">
    <source>
        <dbReference type="ARBA" id="ARBA00022692"/>
    </source>
</evidence>
<keyword evidence="5" id="KW-0813">Transport</keyword>
<accession>A0A443RQE1</accession>
<feature type="transmembrane region" description="Helical" evidence="4">
    <location>
        <begin position="403"/>
        <end position="425"/>
    </location>
</feature>
<keyword evidence="1 4" id="KW-0812">Transmembrane</keyword>
<feature type="transmembrane region" description="Helical" evidence="4">
    <location>
        <begin position="376"/>
        <end position="397"/>
    </location>
</feature>
<feature type="transmembrane region" description="Helical" evidence="4">
    <location>
        <begin position="315"/>
        <end position="334"/>
    </location>
</feature>
<name>A0A443RQE1_9ACAR</name>
<keyword evidence="3 4" id="KW-0472">Membrane</keyword>